<dbReference type="Proteomes" id="UP000217211">
    <property type="component" value="Plasmid pSJ05684b"/>
</dbReference>
<evidence type="ECO:0000313" key="2">
    <source>
        <dbReference type="EMBL" id="ASY65871.1"/>
    </source>
</evidence>
<reference evidence="2 3" key="1">
    <citation type="submission" date="2017-08" db="EMBL/GenBank/DDBJ databases">
        <title>Multipartite genome sequences of Sinorhizobium species nodulating soybeans.</title>
        <authorList>
            <person name="Tian C.F."/>
        </authorList>
    </citation>
    <scope>NUCLEOTIDE SEQUENCE [LARGE SCALE GENOMIC DNA]</scope>
    <source>
        <strain evidence="2 3">CCBAU 05684</strain>
        <plasmid evidence="3">psj05684b</plasmid>
    </source>
</reference>
<accession>A0A249PIY8</accession>
<name>A0A249PIY8_9HYPH</name>
<dbReference type="EMBL" id="CP023068">
    <property type="protein sequence ID" value="ASY65871.1"/>
    <property type="molecule type" value="Genomic_DNA"/>
</dbReference>
<keyword evidence="3" id="KW-1185">Reference proteome</keyword>
<organism evidence="2 3">
    <name type="scientific">Sinorhizobium sojae CCBAU 05684</name>
    <dbReference type="NCBI Taxonomy" id="716928"/>
    <lineage>
        <taxon>Bacteria</taxon>
        <taxon>Pseudomonadati</taxon>
        <taxon>Pseudomonadota</taxon>
        <taxon>Alphaproteobacteria</taxon>
        <taxon>Hyphomicrobiales</taxon>
        <taxon>Rhizobiaceae</taxon>
        <taxon>Sinorhizobium/Ensifer group</taxon>
        <taxon>Sinorhizobium</taxon>
    </lineage>
</organism>
<dbReference type="RefSeq" id="WP_034858083.1">
    <property type="nucleotide sequence ID" value="NZ_AJQT01000102.1"/>
</dbReference>
<feature type="region of interest" description="Disordered" evidence="1">
    <location>
        <begin position="1"/>
        <end position="24"/>
    </location>
</feature>
<evidence type="ECO:0000313" key="3">
    <source>
        <dbReference type="Proteomes" id="UP000217211"/>
    </source>
</evidence>
<geneLocation type="plasmid" evidence="3">
    <name>psj05684b</name>
</geneLocation>
<gene>
    <name evidence="2" type="ORF">SJ05684_b48890</name>
</gene>
<dbReference type="STRING" id="716928.GCA_000261485_04544"/>
<proteinExistence type="predicted"/>
<sequence length="126" mass="14054">MSLEVRRHDNRSRAQTGAVSVRPDAGVEAQSQAFDATLLQSVRQARQKTTRASGTRASATLERARLSSAGLFDLSRSQEILNYIIREVLPGLDLDEEISKLTASMLNEEIESRRDLQRRLLQAQSS</sequence>
<protein>
    <submittedName>
        <fullName evidence="2">Uncharacterized protein</fullName>
    </submittedName>
</protein>
<dbReference type="OrthoDB" id="8281798at2"/>
<keyword evidence="2" id="KW-0614">Plasmid</keyword>
<evidence type="ECO:0000256" key="1">
    <source>
        <dbReference type="SAM" id="MobiDB-lite"/>
    </source>
</evidence>
<dbReference type="AlphaFoldDB" id="A0A249PIY8"/>
<dbReference type="KEGG" id="esj:SJ05684_b48890"/>